<sequence length="357" mass="40663">MNLIEQLKNHQERLKELESRLSSQEVLSSPQKIREVNETYTHEKEIVEIGERYTKAIRNLEGARETLATTKDEDLVLLAEEELGDLETHIPKLEQELTAALIPPDLMDKKNVIMEIRAGAGGDESSLFASELLRCYTLYAETHGWKTELISANRSDVNGFKEVVVQIKGQNAYSRLKYESGVHRVQRVPETEKQGRVHTSTVTVAILPEVEEVDIDIQPQDLKIEATTSTGAGGQSVNTTYSAVRITHIPTGIMVYCQEERSQKQNKERALSIIRTRVYAVEQERARKEREDARRGQIGTGDRSEKIRTYNFPQDRITDHRINKNFHNIPSIMNGNLDELIDDLKRAEITEALSQKE</sequence>
<dbReference type="SUPFAM" id="SSF75620">
    <property type="entry name" value="Release factor"/>
    <property type="match status" value="1"/>
</dbReference>
<dbReference type="NCBIfam" id="TIGR00019">
    <property type="entry name" value="prfA"/>
    <property type="match status" value="1"/>
</dbReference>
<dbReference type="AlphaFoldDB" id="A0A0G0Q267"/>
<keyword evidence="9" id="KW-0175">Coiled coil</keyword>
<dbReference type="GO" id="GO:0005829">
    <property type="term" value="C:cytosol"/>
    <property type="evidence" value="ECO:0007669"/>
    <property type="project" value="UniProtKB-ARBA"/>
</dbReference>
<organism evidence="11 12">
    <name type="scientific">Candidatus Uhrbacteria bacterium GW2011_GWF2_39_13</name>
    <dbReference type="NCBI Taxonomy" id="1618995"/>
    <lineage>
        <taxon>Bacteria</taxon>
        <taxon>Candidatus Uhriibacteriota</taxon>
    </lineage>
</organism>
<comment type="subcellular location">
    <subcellularLocation>
        <location evidence="2 7">Cytoplasm</location>
    </subcellularLocation>
</comment>
<keyword evidence="6 7" id="KW-0648">Protein biosynthesis</keyword>
<dbReference type="Pfam" id="PF03462">
    <property type="entry name" value="PCRF"/>
    <property type="match status" value="1"/>
</dbReference>
<dbReference type="FunFam" id="3.30.160.20:FF:000004">
    <property type="entry name" value="Peptide chain release factor 1"/>
    <property type="match status" value="1"/>
</dbReference>
<dbReference type="FunFam" id="3.30.70.1660:FF:000002">
    <property type="entry name" value="Peptide chain release factor 1"/>
    <property type="match status" value="1"/>
</dbReference>
<dbReference type="Proteomes" id="UP000033935">
    <property type="component" value="Unassembled WGS sequence"/>
</dbReference>
<keyword evidence="4 7" id="KW-0488">Methylation</keyword>
<evidence type="ECO:0000256" key="7">
    <source>
        <dbReference type="HAMAP-Rule" id="MF_00093"/>
    </source>
</evidence>
<dbReference type="EMBL" id="LBWG01000006">
    <property type="protein sequence ID" value="KKR04525.1"/>
    <property type="molecule type" value="Genomic_DNA"/>
</dbReference>
<evidence type="ECO:0000256" key="6">
    <source>
        <dbReference type="ARBA" id="ARBA00022917"/>
    </source>
</evidence>
<comment type="similarity">
    <text evidence="3 7">Belongs to the prokaryotic/mitochondrial release factor family.</text>
</comment>
<name>A0A0G0Q267_9BACT</name>
<dbReference type="InterPro" id="IPR005139">
    <property type="entry name" value="PCRF"/>
</dbReference>
<dbReference type="PANTHER" id="PTHR43804">
    <property type="entry name" value="LD18447P"/>
    <property type="match status" value="1"/>
</dbReference>
<dbReference type="GO" id="GO:0016149">
    <property type="term" value="F:translation release factor activity, codon specific"/>
    <property type="evidence" value="ECO:0007669"/>
    <property type="project" value="UniProtKB-UniRule"/>
</dbReference>
<dbReference type="PATRIC" id="fig|1618995.3.peg.331"/>
<accession>A0A0G0Q267</accession>
<protein>
    <recommendedName>
        <fullName evidence="7 8">Peptide chain release factor 1</fullName>
        <shortName evidence="7">RF-1</shortName>
    </recommendedName>
</protein>
<feature type="domain" description="Peptide chain release factor" evidence="10">
    <location>
        <begin position="65"/>
        <end position="179"/>
    </location>
</feature>
<evidence type="ECO:0000256" key="4">
    <source>
        <dbReference type="ARBA" id="ARBA00022481"/>
    </source>
</evidence>
<keyword evidence="5 7" id="KW-0963">Cytoplasm</keyword>
<evidence type="ECO:0000256" key="9">
    <source>
        <dbReference type="SAM" id="Coils"/>
    </source>
</evidence>
<dbReference type="InterPro" id="IPR004373">
    <property type="entry name" value="RF-1"/>
</dbReference>
<dbReference type="SMART" id="SM00937">
    <property type="entry name" value="PCRF"/>
    <property type="match status" value="1"/>
</dbReference>
<dbReference type="HAMAP" id="MF_00093">
    <property type="entry name" value="Rel_fac_1"/>
    <property type="match status" value="1"/>
</dbReference>
<dbReference type="Gene3D" id="3.30.70.1660">
    <property type="match status" value="2"/>
</dbReference>
<dbReference type="PANTHER" id="PTHR43804:SF7">
    <property type="entry name" value="LD18447P"/>
    <property type="match status" value="1"/>
</dbReference>
<evidence type="ECO:0000313" key="12">
    <source>
        <dbReference type="Proteomes" id="UP000033935"/>
    </source>
</evidence>
<dbReference type="InterPro" id="IPR045853">
    <property type="entry name" value="Pep_chain_release_fac_I_sf"/>
</dbReference>
<feature type="modified residue" description="N5-methylglutamine" evidence="7">
    <location>
        <position position="235"/>
    </location>
</feature>
<feature type="coiled-coil region" evidence="9">
    <location>
        <begin position="53"/>
        <end position="96"/>
    </location>
</feature>
<evidence type="ECO:0000313" key="11">
    <source>
        <dbReference type="EMBL" id="KKR04525.1"/>
    </source>
</evidence>
<evidence type="ECO:0000256" key="8">
    <source>
        <dbReference type="NCBIfam" id="TIGR00019"/>
    </source>
</evidence>
<dbReference type="FunFam" id="3.30.70.1660:FF:000004">
    <property type="entry name" value="Peptide chain release factor 1"/>
    <property type="match status" value="1"/>
</dbReference>
<comment type="caution">
    <text evidence="11">The sequence shown here is derived from an EMBL/GenBank/DDBJ whole genome shotgun (WGS) entry which is preliminary data.</text>
</comment>
<proteinExistence type="inferred from homology"/>
<dbReference type="InterPro" id="IPR000352">
    <property type="entry name" value="Pep_chain_release_fac_I"/>
</dbReference>
<evidence type="ECO:0000256" key="2">
    <source>
        <dbReference type="ARBA" id="ARBA00004496"/>
    </source>
</evidence>
<gene>
    <name evidence="7" type="primary">prfA</name>
    <name evidence="11" type="ORF">UT30_C0006G0019</name>
</gene>
<dbReference type="Gene3D" id="6.10.140.1950">
    <property type="match status" value="1"/>
</dbReference>
<evidence type="ECO:0000256" key="3">
    <source>
        <dbReference type="ARBA" id="ARBA00010835"/>
    </source>
</evidence>
<reference evidence="11 12" key="1">
    <citation type="journal article" date="2015" name="Nature">
        <title>rRNA introns, odd ribosomes, and small enigmatic genomes across a large radiation of phyla.</title>
        <authorList>
            <person name="Brown C.T."/>
            <person name="Hug L.A."/>
            <person name="Thomas B.C."/>
            <person name="Sharon I."/>
            <person name="Castelle C.J."/>
            <person name="Singh A."/>
            <person name="Wilkins M.J."/>
            <person name="Williams K.H."/>
            <person name="Banfield J.F."/>
        </authorList>
    </citation>
    <scope>NUCLEOTIDE SEQUENCE [LARGE SCALE GENOMIC DNA]</scope>
</reference>
<evidence type="ECO:0000256" key="5">
    <source>
        <dbReference type="ARBA" id="ARBA00022490"/>
    </source>
</evidence>
<comment type="function">
    <text evidence="1 7">Peptide chain release factor 1 directs the termination of translation in response to the peptide chain termination codons UAG and UAA.</text>
</comment>
<evidence type="ECO:0000259" key="10">
    <source>
        <dbReference type="SMART" id="SM00937"/>
    </source>
</evidence>
<dbReference type="NCBIfam" id="NF001859">
    <property type="entry name" value="PRK00591.1"/>
    <property type="match status" value="1"/>
</dbReference>
<dbReference type="InterPro" id="IPR050057">
    <property type="entry name" value="Prokaryotic/Mito_RF"/>
</dbReference>
<dbReference type="Gene3D" id="3.30.160.20">
    <property type="match status" value="1"/>
</dbReference>
<comment type="PTM">
    <text evidence="7">Methylated by PrmC. Methylation increases the termination efficiency of RF1.</text>
</comment>
<dbReference type="Pfam" id="PF00472">
    <property type="entry name" value="RF-1"/>
    <property type="match status" value="1"/>
</dbReference>
<evidence type="ECO:0000256" key="1">
    <source>
        <dbReference type="ARBA" id="ARBA00002986"/>
    </source>
</evidence>